<evidence type="ECO:0000256" key="1">
    <source>
        <dbReference type="ARBA" id="ARBA00001917"/>
    </source>
</evidence>
<evidence type="ECO:0000313" key="6">
    <source>
        <dbReference type="EMBL" id="KRQ92675.1"/>
    </source>
</evidence>
<gene>
    <name evidence="6" type="ORF">CP49_33020</name>
</gene>
<sequence>MSEAMNITNIDAPPGTNELILARLDVSPSKTVKPPMIATSPVAFECRLLRSLSFNSDQAVLFGEVLTANVSDHLVIDAARGVIDTPRLDLFGAMHAARWYWSTGLLALQSGQWHVRLVPPVAGSF</sequence>
<dbReference type="EMBL" id="LLXX01000229">
    <property type="protein sequence ID" value="KRQ92675.1"/>
    <property type="molecule type" value="Genomic_DNA"/>
</dbReference>
<dbReference type="SUPFAM" id="SSF50475">
    <property type="entry name" value="FMN-binding split barrel"/>
    <property type="match status" value="1"/>
</dbReference>
<dbReference type="PANTHER" id="PTHR33798">
    <property type="entry name" value="FLAVOPROTEIN OXYGENASE"/>
    <property type="match status" value="1"/>
</dbReference>
<evidence type="ECO:0000313" key="7">
    <source>
        <dbReference type="Proteomes" id="UP000051913"/>
    </source>
</evidence>
<reference evidence="6 7" key="1">
    <citation type="submission" date="2014-03" db="EMBL/GenBank/DDBJ databases">
        <title>Bradyrhizobium valentinum sp. nov., isolated from effective nodules of Lupinus mariae-josephae, a lupine endemic of basic-lime soils in Eastern Spain.</title>
        <authorList>
            <person name="Duran D."/>
            <person name="Rey L."/>
            <person name="Navarro A."/>
            <person name="Busquets A."/>
            <person name="Imperial J."/>
            <person name="Ruiz-Argueso T."/>
        </authorList>
    </citation>
    <scope>NUCLEOTIDE SEQUENCE [LARGE SCALE GENOMIC DNA]</scope>
    <source>
        <strain evidence="6 7">LmjM3</strain>
    </source>
</reference>
<dbReference type="GO" id="GO:0016646">
    <property type="term" value="F:oxidoreductase activity, acting on the CH-NH group of donors, NAD or NADP as acceptor"/>
    <property type="evidence" value="ECO:0007669"/>
    <property type="project" value="UniProtKB-ARBA"/>
</dbReference>
<evidence type="ECO:0000256" key="4">
    <source>
        <dbReference type="ARBA" id="ARBA00038054"/>
    </source>
</evidence>
<dbReference type="GO" id="GO:0010181">
    <property type="term" value="F:FMN binding"/>
    <property type="evidence" value="ECO:0007669"/>
    <property type="project" value="InterPro"/>
</dbReference>
<dbReference type="InterPro" id="IPR002563">
    <property type="entry name" value="Flavin_Rdtase-like_dom"/>
</dbReference>
<comment type="cofactor">
    <cofactor evidence="1">
        <name>FMN</name>
        <dbReference type="ChEBI" id="CHEBI:58210"/>
    </cofactor>
</comment>
<dbReference type="AlphaFoldDB" id="A0A0R3KMX0"/>
<keyword evidence="3" id="KW-0288">FMN</keyword>
<protein>
    <recommendedName>
        <fullName evidence="5">Flavin reductase like domain-containing protein</fullName>
    </recommendedName>
</protein>
<comment type="similarity">
    <text evidence="4">Belongs to the flavoredoxin family.</text>
</comment>
<dbReference type="InterPro" id="IPR012349">
    <property type="entry name" value="Split_barrel_FMN-bd"/>
</dbReference>
<dbReference type="Pfam" id="PF01613">
    <property type="entry name" value="Flavin_Reduct"/>
    <property type="match status" value="1"/>
</dbReference>
<evidence type="ECO:0000259" key="5">
    <source>
        <dbReference type="Pfam" id="PF01613"/>
    </source>
</evidence>
<comment type="caution">
    <text evidence="6">The sequence shown here is derived from an EMBL/GenBank/DDBJ whole genome shotgun (WGS) entry which is preliminary data.</text>
</comment>
<evidence type="ECO:0000256" key="3">
    <source>
        <dbReference type="ARBA" id="ARBA00022643"/>
    </source>
</evidence>
<dbReference type="STRING" id="1518501.CQ10_29570"/>
<dbReference type="Gene3D" id="2.30.110.10">
    <property type="entry name" value="Electron Transport, Fmn-binding Protein, Chain A"/>
    <property type="match status" value="1"/>
</dbReference>
<proteinExistence type="inferred from homology"/>
<accession>A0A0R3KMX0</accession>
<keyword evidence="2" id="KW-0285">Flavoprotein</keyword>
<dbReference type="PANTHER" id="PTHR33798:SF5">
    <property type="entry name" value="FLAVIN REDUCTASE LIKE DOMAIN-CONTAINING PROTEIN"/>
    <property type="match status" value="1"/>
</dbReference>
<organism evidence="6 7">
    <name type="scientific">Bradyrhizobium valentinum</name>
    <dbReference type="NCBI Taxonomy" id="1518501"/>
    <lineage>
        <taxon>Bacteria</taxon>
        <taxon>Pseudomonadati</taxon>
        <taxon>Pseudomonadota</taxon>
        <taxon>Alphaproteobacteria</taxon>
        <taxon>Hyphomicrobiales</taxon>
        <taxon>Nitrobacteraceae</taxon>
        <taxon>Bradyrhizobium</taxon>
    </lineage>
</organism>
<feature type="domain" description="Flavin reductase like" evidence="5">
    <location>
        <begin position="2"/>
        <end position="73"/>
    </location>
</feature>
<name>A0A0R3KMX0_9BRAD</name>
<evidence type="ECO:0000256" key="2">
    <source>
        <dbReference type="ARBA" id="ARBA00022630"/>
    </source>
</evidence>
<keyword evidence="7" id="KW-1185">Reference proteome</keyword>
<dbReference type="Proteomes" id="UP000051913">
    <property type="component" value="Unassembled WGS sequence"/>
</dbReference>